<evidence type="ECO:0008006" key="3">
    <source>
        <dbReference type="Google" id="ProtNLM"/>
    </source>
</evidence>
<comment type="caution">
    <text evidence="1">The sequence shown here is derived from an EMBL/GenBank/DDBJ whole genome shotgun (WGS) entry which is preliminary data.</text>
</comment>
<evidence type="ECO:0000313" key="1">
    <source>
        <dbReference type="EMBL" id="MCO8277713.1"/>
    </source>
</evidence>
<keyword evidence="2" id="KW-1185">Reference proteome</keyword>
<reference evidence="1 2" key="1">
    <citation type="submission" date="2022-06" db="EMBL/GenBank/DDBJ databases">
        <title>New Species of the Genus Actinoplanes, ActinopZanes ferrugineus.</title>
        <authorList>
            <person name="Ding P."/>
        </authorList>
    </citation>
    <scope>NUCLEOTIDE SEQUENCE [LARGE SCALE GENOMIC DNA]</scope>
    <source>
        <strain evidence="1 2">TRM88003</strain>
    </source>
</reference>
<gene>
    <name evidence="1" type="ORF">M1L60_44780</name>
</gene>
<organism evidence="1 2">
    <name type="scientific">Paractinoplanes aksuensis</name>
    <dbReference type="NCBI Taxonomy" id="2939490"/>
    <lineage>
        <taxon>Bacteria</taxon>
        <taxon>Bacillati</taxon>
        <taxon>Actinomycetota</taxon>
        <taxon>Actinomycetes</taxon>
        <taxon>Micromonosporales</taxon>
        <taxon>Micromonosporaceae</taxon>
        <taxon>Paractinoplanes</taxon>
    </lineage>
</organism>
<dbReference type="EMBL" id="JAMYJR010000063">
    <property type="protein sequence ID" value="MCO8277713.1"/>
    <property type="molecule type" value="Genomic_DNA"/>
</dbReference>
<sequence length="75" mass="7678">MFRSRIDFVLLAGVVLSTYAGGIEDKPTAASAVAPTTAATVVLTSSAPEPAGEEAGPVLREEFVSLGSRKKAARS</sequence>
<accession>A0ABT1E3J8</accession>
<dbReference type="Proteomes" id="UP001523369">
    <property type="component" value="Unassembled WGS sequence"/>
</dbReference>
<name>A0ABT1E3J8_9ACTN</name>
<dbReference type="RefSeq" id="WP_253243721.1">
    <property type="nucleotide sequence ID" value="NZ_JAMYJR010000063.1"/>
</dbReference>
<protein>
    <recommendedName>
        <fullName evidence="3">Secreted protein</fullName>
    </recommendedName>
</protein>
<evidence type="ECO:0000313" key="2">
    <source>
        <dbReference type="Proteomes" id="UP001523369"/>
    </source>
</evidence>
<proteinExistence type="predicted"/>